<keyword evidence="1" id="KW-0812">Transmembrane</keyword>
<sequence length="61" mass="6807">MKYSQYDVVIVGGGISGTALLFMLNRYTNLKRIALIKKEEKIAAINSHGRNKIARRCIVGI</sequence>
<proteinExistence type="predicted"/>
<evidence type="ECO:0000256" key="1">
    <source>
        <dbReference type="SAM" id="Phobius"/>
    </source>
</evidence>
<reference evidence="2" key="1">
    <citation type="submission" date="2018-06" db="EMBL/GenBank/DDBJ databases">
        <authorList>
            <person name="Zhirakovskaya E."/>
        </authorList>
    </citation>
    <scope>NUCLEOTIDE SEQUENCE</scope>
</reference>
<name>A0A3B0Z6U8_9ZZZZ</name>
<gene>
    <name evidence="2" type="ORF">MNBD_GAMMA16-407</name>
</gene>
<feature type="transmembrane region" description="Helical" evidence="1">
    <location>
        <begin position="6"/>
        <end position="24"/>
    </location>
</feature>
<keyword evidence="1" id="KW-1133">Transmembrane helix</keyword>
<dbReference type="InterPro" id="IPR036188">
    <property type="entry name" value="FAD/NAD-bd_sf"/>
</dbReference>
<dbReference type="Gene3D" id="3.50.50.60">
    <property type="entry name" value="FAD/NAD(P)-binding domain"/>
    <property type="match status" value="1"/>
</dbReference>
<dbReference type="EMBL" id="UOFO01000003">
    <property type="protein sequence ID" value="VAW83292.1"/>
    <property type="molecule type" value="Genomic_DNA"/>
</dbReference>
<dbReference type="SUPFAM" id="SSF51905">
    <property type="entry name" value="FAD/NAD(P)-binding domain"/>
    <property type="match status" value="1"/>
</dbReference>
<keyword evidence="1" id="KW-0472">Membrane</keyword>
<organism evidence="2">
    <name type="scientific">hydrothermal vent metagenome</name>
    <dbReference type="NCBI Taxonomy" id="652676"/>
    <lineage>
        <taxon>unclassified sequences</taxon>
        <taxon>metagenomes</taxon>
        <taxon>ecological metagenomes</taxon>
    </lineage>
</organism>
<dbReference type="AlphaFoldDB" id="A0A3B0Z6U8"/>
<evidence type="ECO:0000313" key="2">
    <source>
        <dbReference type="EMBL" id="VAW83292.1"/>
    </source>
</evidence>
<protein>
    <submittedName>
        <fullName evidence="2">Uncharacterized protein</fullName>
    </submittedName>
</protein>
<accession>A0A3B0Z6U8</accession>